<feature type="region of interest" description="Disordered" evidence="1">
    <location>
        <begin position="1"/>
        <end position="86"/>
    </location>
</feature>
<dbReference type="AlphaFoldDB" id="A0A9W8MXG6"/>
<dbReference type="Proteomes" id="UP001148786">
    <property type="component" value="Unassembled WGS sequence"/>
</dbReference>
<evidence type="ECO:0000256" key="2">
    <source>
        <dbReference type="SAM" id="Phobius"/>
    </source>
</evidence>
<sequence>MPRLPSHFRKSKRTPQKSSPFYKKRTPSRPAVSFARSSLAHASRPAQRVPSDERYQHSKSKDDPHSDGDNEVEDDGWASGTDSDISGFHWEEENTLFSDLMEEPSEESEEHNIDLLTESLQSAFAAQDKELKKEIAKTLVSTHNHVKAIFSVLDQKVDASYARGSIAYNTAWKKTEEAIYAQSMDFREALKSTQAQINTLYEELRADYKTRDALWIQLKKNLDEIGSTCSLRDAACRLTAVKLSVSGSRKHEGHAREGGTYHRKTGKVFQDARERQIGHELHERRGRTVEEILMSPTVLYIPGNLIFCASFSTAALTLNTIVLICCHIVYLRVLIYAGMRTPAPRLAAI</sequence>
<keyword evidence="4" id="KW-1185">Reference proteome</keyword>
<evidence type="ECO:0000313" key="4">
    <source>
        <dbReference type="Proteomes" id="UP001148786"/>
    </source>
</evidence>
<keyword evidence="2" id="KW-0812">Transmembrane</keyword>
<keyword evidence="2" id="KW-0472">Membrane</keyword>
<feature type="transmembrane region" description="Helical" evidence="2">
    <location>
        <begin position="318"/>
        <end position="337"/>
    </location>
</feature>
<reference evidence="3" key="1">
    <citation type="submission" date="2022-07" db="EMBL/GenBank/DDBJ databases">
        <title>Genome Sequence of Agrocybe chaxingu.</title>
        <authorList>
            <person name="Buettner E."/>
        </authorList>
    </citation>
    <scope>NUCLEOTIDE SEQUENCE</scope>
    <source>
        <strain evidence="3">MP-N11</strain>
    </source>
</reference>
<dbReference type="EMBL" id="JANKHO010000174">
    <property type="protein sequence ID" value="KAJ3513872.1"/>
    <property type="molecule type" value="Genomic_DNA"/>
</dbReference>
<evidence type="ECO:0000313" key="3">
    <source>
        <dbReference type="EMBL" id="KAJ3513872.1"/>
    </source>
</evidence>
<comment type="caution">
    <text evidence="3">The sequence shown here is derived from an EMBL/GenBank/DDBJ whole genome shotgun (WGS) entry which is preliminary data.</text>
</comment>
<evidence type="ECO:0000256" key="1">
    <source>
        <dbReference type="SAM" id="MobiDB-lite"/>
    </source>
</evidence>
<proteinExistence type="predicted"/>
<accession>A0A9W8MXG6</accession>
<keyword evidence="2" id="KW-1133">Transmembrane helix</keyword>
<dbReference type="OrthoDB" id="2678231at2759"/>
<organism evidence="3 4">
    <name type="scientific">Agrocybe chaxingu</name>
    <dbReference type="NCBI Taxonomy" id="84603"/>
    <lineage>
        <taxon>Eukaryota</taxon>
        <taxon>Fungi</taxon>
        <taxon>Dikarya</taxon>
        <taxon>Basidiomycota</taxon>
        <taxon>Agaricomycotina</taxon>
        <taxon>Agaricomycetes</taxon>
        <taxon>Agaricomycetidae</taxon>
        <taxon>Agaricales</taxon>
        <taxon>Agaricineae</taxon>
        <taxon>Strophariaceae</taxon>
        <taxon>Agrocybe</taxon>
    </lineage>
</organism>
<gene>
    <name evidence="3" type="ORF">NLJ89_g2706</name>
</gene>
<name>A0A9W8MXG6_9AGAR</name>
<feature type="compositionally biased region" description="Basic and acidic residues" evidence="1">
    <location>
        <begin position="50"/>
        <end position="68"/>
    </location>
</feature>
<feature type="compositionally biased region" description="Basic residues" evidence="1">
    <location>
        <begin position="1"/>
        <end position="15"/>
    </location>
</feature>
<protein>
    <submittedName>
        <fullName evidence="3">Uncharacterized protein</fullName>
    </submittedName>
</protein>